<gene>
    <name evidence="1" type="ORF">NAEGRDRAFT_47452</name>
</gene>
<dbReference type="Proteomes" id="UP000006671">
    <property type="component" value="Unassembled WGS sequence"/>
</dbReference>
<organism evidence="2">
    <name type="scientific">Naegleria gruberi</name>
    <name type="common">Amoeba</name>
    <dbReference type="NCBI Taxonomy" id="5762"/>
    <lineage>
        <taxon>Eukaryota</taxon>
        <taxon>Discoba</taxon>
        <taxon>Heterolobosea</taxon>
        <taxon>Tetramitia</taxon>
        <taxon>Eutetramitia</taxon>
        <taxon>Vahlkampfiidae</taxon>
        <taxon>Naegleria</taxon>
    </lineage>
</organism>
<protein>
    <submittedName>
        <fullName evidence="1">Predicted protein</fullName>
    </submittedName>
</protein>
<dbReference type="InParanoid" id="D2V879"/>
<proteinExistence type="predicted"/>
<dbReference type="EMBL" id="GG738856">
    <property type="protein sequence ID" value="EFC47131.1"/>
    <property type="molecule type" value="Genomic_DNA"/>
</dbReference>
<sequence>MEETTLLLNKPTSSSSSSLFKYFRNSKGPCKDYASMNVEREYSQQDEMVINQMLNALLIRIECPENVTTSERLSRIVFSNTKEGSNNAHNNSWIIHAYLPAIYSRNDLCSDIKIVLKRKEKVKCVLMDLKHTLMDNSDNQQGYICFRTSYLNMYKTGTDPCWVTATCGNVARTKVQLNTFERSIPSSIRSCPSCWDVLFEISHIIHQNIEKEDREERFELAKLLNYWATIIAVQNNESKKNKNNFFMMDGEFPKSITKLDELRNSPMFLLMFLLFNCENHPEYNIGQSGMDRSRELQQVLGGIDLQLQGHEEKQPRANSLVSLMERASLLLRLKDVIEKKSFLSSELGGQFSHLLCLANSSNQKLILSLHFKLQYDLHSSDCPNKEDDEHQCDFESFCEVGGDTHMICALTTLILDGPLKNHPMQDFLVKSLRQTRVVYFLEQELYHHDEIFPCNSTPYSVAVHNKKQLLLATFSKYMIVFDLESQLPKYRLNFPFITRQAIKSSDGSQSNRWNINTSSWTSMCLDDADNLKIITTCESLIIYFAPDFSRNRVVSIETDIFGKFRHLNLHGDCSYGTIMNDTGDLLVVDKRYCNIITSTYNPTLHSDSSSGIMYEYHLDSFHRVEFRMKRHIVHAPLDPNLVEIIKSNFGILPQSNSASEIAHSSISLREWNYQPEN</sequence>
<accession>D2V879</accession>
<dbReference type="VEuPathDB" id="AmoebaDB:NAEGRDRAFT_47452"/>
<keyword evidence="2" id="KW-1185">Reference proteome</keyword>
<reference evidence="1 2" key="1">
    <citation type="journal article" date="2010" name="Cell">
        <title>The genome of Naegleria gruberi illuminates early eukaryotic versatility.</title>
        <authorList>
            <person name="Fritz-Laylin L.K."/>
            <person name="Prochnik S.E."/>
            <person name="Ginger M.L."/>
            <person name="Dacks J.B."/>
            <person name="Carpenter M.L."/>
            <person name="Field M.C."/>
            <person name="Kuo A."/>
            <person name="Paredez A."/>
            <person name="Chapman J."/>
            <person name="Pham J."/>
            <person name="Shu S."/>
            <person name="Neupane R."/>
            <person name="Cipriano M."/>
            <person name="Mancuso J."/>
            <person name="Tu H."/>
            <person name="Salamov A."/>
            <person name="Lindquist E."/>
            <person name="Shapiro H."/>
            <person name="Lucas S."/>
            <person name="Grigoriev I.V."/>
            <person name="Cande W.Z."/>
            <person name="Fulton C."/>
            <person name="Rokhsar D.S."/>
            <person name="Dawson S.C."/>
        </authorList>
    </citation>
    <scope>NUCLEOTIDE SEQUENCE [LARGE SCALE GENOMIC DNA]</scope>
    <source>
        <strain evidence="1 2">NEG-M</strain>
    </source>
</reference>
<dbReference type="KEGG" id="ngr:NAEGRDRAFT_47452"/>
<evidence type="ECO:0000313" key="2">
    <source>
        <dbReference type="Proteomes" id="UP000006671"/>
    </source>
</evidence>
<dbReference type="GeneID" id="8861308"/>
<dbReference type="AlphaFoldDB" id="D2V879"/>
<dbReference type="RefSeq" id="XP_002679875.1">
    <property type="nucleotide sequence ID" value="XM_002679829.1"/>
</dbReference>
<name>D2V879_NAEGR</name>
<evidence type="ECO:0000313" key="1">
    <source>
        <dbReference type="EMBL" id="EFC47131.1"/>
    </source>
</evidence>